<dbReference type="KEGG" id="ccah:DWG20_03855"/>
<evidence type="ECO:0000313" key="3">
    <source>
        <dbReference type="Proteomes" id="UP000254537"/>
    </source>
</evidence>
<dbReference type="Pfam" id="PF21197">
    <property type="entry name" value="PgaA_barrel"/>
    <property type="match status" value="1"/>
</dbReference>
<proteinExistence type="predicted"/>
<protein>
    <submittedName>
        <fullName evidence="2">Poly-beta-1,6 N-acetyl-D-glucosamine export porin PgaA</fullName>
    </submittedName>
</protein>
<accession>A0A345Y3X6</accession>
<dbReference type="InterPro" id="IPR049003">
    <property type="entry name" value="PgaA_barrel"/>
</dbReference>
<dbReference type="RefSeq" id="WP_115432563.1">
    <property type="nucleotide sequence ID" value="NZ_CP031337.1"/>
</dbReference>
<name>A0A345Y3X6_9NEIS</name>
<evidence type="ECO:0000313" key="2">
    <source>
        <dbReference type="EMBL" id="AXK38628.1"/>
    </source>
</evidence>
<dbReference type="OrthoDB" id="5405060at2"/>
<dbReference type="EMBL" id="CP031337">
    <property type="protein sequence ID" value="AXK38628.1"/>
    <property type="molecule type" value="Genomic_DNA"/>
</dbReference>
<dbReference type="InterPro" id="IPR011990">
    <property type="entry name" value="TPR-like_helical_dom_sf"/>
</dbReference>
<evidence type="ECO:0000259" key="1">
    <source>
        <dbReference type="Pfam" id="PF21197"/>
    </source>
</evidence>
<dbReference type="InterPro" id="IPR023870">
    <property type="entry name" value="PGA_export_porin_PgaA"/>
</dbReference>
<dbReference type="Gene3D" id="1.25.40.10">
    <property type="entry name" value="Tetratricopeptide repeat domain"/>
    <property type="match status" value="2"/>
</dbReference>
<dbReference type="GO" id="GO:1901515">
    <property type="term" value="F:poly-beta-1,6-N-acetyl-D-glucosamine transmembrane transporter activity"/>
    <property type="evidence" value="ECO:0007669"/>
    <property type="project" value="InterPro"/>
</dbReference>
<sequence length="808" mass="89184">MNSLILNGVAVALLCAALPAHSVPLWKRADYVQAIRSARDGAPASALRILEPLHRAGTLQQPLVDDYLTLLVWAGRDDEAVALAEGRYPAYMLGPGALNILARHQRDRGHYEAAESLYRTSLRKQATASASAGLAMTLAEAGRKSEGMAVLDAATAAGAADALALDRARSYLLAMSDEHTAALTEMQALLARHPDDPELARSYASLLVRIGAPHEAYAYLKQRDIAAPALYNRMLLDKAAIETRWGKSETRLEVGENRFRMTDLALASNEQAGLGLLPGDLAARRTAVADRLVALEQRARYRDAIALHRQHADDAQPRYALAAAASAYLAEEQPLEAIRLSRQAMDGTPRRDVPIDWRITLVYAHLEAEQPDEARAELESLEQDVQRIRYDAPSGQNRFNPAYQQVRLLSAMFDAYVGRTRSARGRLDALLEDAPFNGELRQDDGELELMRGHPRAAADIFGRRLVDDPRAVEAKRGLAAAHLDSHRYADVPLLVADVAALAPESPSTRKLLERWKWSRRPQLVIDAERELSGSRGEGDDGGWGVETRLYSAPIASHWRAFARSYSSRADFVGGGRSRRDTVGLGAEYRGPAWSAEGALTGGRNGGGGFVAATRSFDDRFSAGLRYEHDSDQVPMRARRDGVDGNRLAAEFAYRVDDHRRFDAAVSALDLSDGNLRERIGGSWTERWLVGPSYTLDTVLSVGASRNRGATGVGYFNPRKDGEVGLTVLQEGLLWRRYDASFRHRLGLYAAHYRQEGYGGKPASAAFYEQEWRWASRAGLRYGIAHTVHPYDGDSDVANRLYFNFDWRF</sequence>
<organism evidence="2 3">
    <name type="scientific">Crenobacter cavernae</name>
    <dbReference type="NCBI Taxonomy" id="2290923"/>
    <lineage>
        <taxon>Bacteria</taxon>
        <taxon>Pseudomonadati</taxon>
        <taxon>Pseudomonadota</taxon>
        <taxon>Betaproteobacteria</taxon>
        <taxon>Neisseriales</taxon>
        <taxon>Neisseriaceae</taxon>
        <taxon>Crenobacter</taxon>
    </lineage>
</organism>
<dbReference type="AlphaFoldDB" id="A0A345Y3X6"/>
<reference evidence="2 3" key="1">
    <citation type="submission" date="2018-07" db="EMBL/GenBank/DDBJ databases">
        <title>Crenobacter cavernae sp. nov., isolated from a karst cave.</title>
        <authorList>
            <person name="Zhu H."/>
        </authorList>
    </citation>
    <scope>NUCLEOTIDE SEQUENCE [LARGE SCALE GENOMIC DNA]</scope>
    <source>
        <strain evidence="2 3">K1W11S-77</strain>
    </source>
</reference>
<dbReference type="Proteomes" id="UP000254537">
    <property type="component" value="Chromosome"/>
</dbReference>
<feature type="domain" description="PgaA membrane beta barrel" evidence="1">
    <location>
        <begin position="523"/>
        <end position="808"/>
    </location>
</feature>
<gene>
    <name evidence="2" type="primary">pgaA</name>
    <name evidence="2" type="ORF">DWG20_03855</name>
</gene>
<dbReference type="NCBIfam" id="TIGR03939">
    <property type="entry name" value="PGA_TPR_OMP"/>
    <property type="match status" value="1"/>
</dbReference>
<dbReference type="SUPFAM" id="SSF48452">
    <property type="entry name" value="TPR-like"/>
    <property type="match status" value="2"/>
</dbReference>